<dbReference type="EMBL" id="LAZR01014322">
    <property type="protein sequence ID" value="KKM18014.1"/>
    <property type="molecule type" value="Genomic_DNA"/>
</dbReference>
<evidence type="ECO:0000256" key="1">
    <source>
        <dbReference type="SAM" id="MobiDB-lite"/>
    </source>
</evidence>
<feature type="region of interest" description="Disordered" evidence="1">
    <location>
        <begin position="131"/>
        <end position="156"/>
    </location>
</feature>
<dbReference type="AlphaFoldDB" id="A0A0F9IEB8"/>
<protein>
    <submittedName>
        <fullName evidence="2">Uncharacterized protein</fullName>
    </submittedName>
</protein>
<name>A0A0F9IEB8_9ZZZZ</name>
<gene>
    <name evidence="2" type="ORF">LCGC14_1669970</name>
</gene>
<proteinExistence type="predicted"/>
<evidence type="ECO:0000313" key="2">
    <source>
        <dbReference type="EMBL" id="KKM18014.1"/>
    </source>
</evidence>
<organism evidence="2">
    <name type="scientific">marine sediment metagenome</name>
    <dbReference type="NCBI Taxonomy" id="412755"/>
    <lineage>
        <taxon>unclassified sequences</taxon>
        <taxon>metagenomes</taxon>
        <taxon>ecological metagenomes</taxon>
    </lineage>
</organism>
<sequence length="156" mass="16779">MALGLAAAAAIPLLTKLPAALKGIYNSKHFLNLLIGGGFLGSTALSEMGKAGERGLTREQISLQSLLAKSQAGAAERGTKESRKRTEKYLEQLMKIRAGEKRDVRESEMLESFTRSQDRQMSLVVQALQGMTQRPTGAPRQPGGGGGMMDLTRGNY</sequence>
<comment type="caution">
    <text evidence="2">The sequence shown here is derived from an EMBL/GenBank/DDBJ whole genome shotgun (WGS) entry which is preliminary data.</text>
</comment>
<reference evidence="2" key="1">
    <citation type="journal article" date="2015" name="Nature">
        <title>Complex archaea that bridge the gap between prokaryotes and eukaryotes.</title>
        <authorList>
            <person name="Spang A."/>
            <person name="Saw J.H."/>
            <person name="Jorgensen S.L."/>
            <person name="Zaremba-Niedzwiedzka K."/>
            <person name="Martijn J."/>
            <person name="Lind A.E."/>
            <person name="van Eijk R."/>
            <person name="Schleper C."/>
            <person name="Guy L."/>
            <person name="Ettema T.J."/>
        </authorList>
    </citation>
    <scope>NUCLEOTIDE SEQUENCE</scope>
</reference>
<accession>A0A0F9IEB8</accession>